<dbReference type="Proteomes" id="UP000236291">
    <property type="component" value="Unassembled WGS sequence"/>
</dbReference>
<dbReference type="PANTHER" id="PTHR33103:SF43">
    <property type="entry name" value="DUF674 FAMILY PROTEIN"/>
    <property type="match status" value="1"/>
</dbReference>
<protein>
    <recommendedName>
        <fullName evidence="3">DUF674 family protein</fullName>
    </recommendedName>
</protein>
<comment type="caution">
    <text evidence="1">The sequence shown here is derived from an EMBL/GenBank/DDBJ whole genome shotgun (WGS) entry which is preliminary data.</text>
</comment>
<gene>
    <name evidence="1" type="ORF">L195_g055058</name>
</gene>
<evidence type="ECO:0000313" key="1">
    <source>
        <dbReference type="EMBL" id="PNX66380.1"/>
    </source>
</evidence>
<proteinExistence type="predicted"/>
<organism evidence="1 2">
    <name type="scientific">Trifolium pratense</name>
    <name type="common">Red clover</name>
    <dbReference type="NCBI Taxonomy" id="57577"/>
    <lineage>
        <taxon>Eukaryota</taxon>
        <taxon>Viridiplantae</taxon>
        <taxon>Streptophyta</taxon>
        <taxon>Embryophyta</taxon>
        <taxon>Tracheophyta</taxon>
        <taxon>Spermatophyta</taxon>
        <taxon>Magnoliopsida</taxon>
        <taxon>eudicotyledons</taxon>
        <taxon>Gunneridae</taxon>
        <taxon>Pentapetalae</taxon>
        <taxon>rosids</taxon>
        <taxon>fabids</taxon>
        <taxon>Fabales</taxon>
        <taxon>Fabaceae</taxon>
        <taxon>Papilionoideae</taxon>
        <taxon>50 kb inversion clade</taxon>
        <taxon>NPAAA clade</taxon>
        <taxon>Hologalegina</taxon>
        <taxon>IRL clade</taxon>
        <taxon>Trifolieae</taxon>
        <taxon>Trifolium</taxon>
    </lineage>
</organism>
<sequence length="210" mass="23800">MASTAQTEDYVPLKLLVDETRNKVILAEAGKDFVDVLFSFLTFPLGTITRLIQKESNMGPVTIGCLNNLYQSVADLDKECMNTETIKEMLLQPSNTFEDYCRFLKLNIDDTQPLKYYICSKSCFPCEYSDFLSTSITCPDCWYLNKTPVVSMDKEFCDGFVNDGATFVITDDLRVFPNSIDITNFSMLQSFGIKHTTSVKKITVNVTKEK</sequence>
<evidence type="ECO:0000313" key="2">
    <source>
        <dbReference type="Proteomes" id="UP000236291"/>
    </source>
</evidence>
<evidence type="ECO:0008006" key="3">
    <source>
        <dbReference type="Google" id="ProtNLM"/>
    </source>
</evidence>
<reference evidence="1 2" key="1">
    <citation type="journal article" date="2014" name="Am. J. Bot.">
        <title>Genome assembly and annotation for red clover (Trifolium pratense; Fabaceae).</title>
        <authorList>
            <person name="Istvanek J."/>
            <person name="Jaros M."/>
            <person name="Krenek A."/>
            <person name="Repkova J."/>
        </authorList>
    </citation>
    <scope>NUCLEOTIDE SEQUENCE [LARGE SCALE GENOMIC DNA]</scope>
    <source>
        <strain evidence="2">cv. Tatra</strain>
        <tissue evidence="1">Young leaves</tissue>
    </source>
</reference>
<dbReference type="Pfam" id="PF05056">
    <property type="entry name" value="DUF674"/>
    <property type="match status" value="1"/>
</dbReference>
<feature type="non-terminal residue" evidence="1">
    <location>
        <position position="210"/>
    </location>
</feature>
<dbReference type="AlphaFoldDB" id="A0A2K3KJC1"/>
<accession>A0A2K3KJC1</accession>
<dbReference type="InterPro" id="IPR007750">
    <property type="entry name" value="DUF674"/>
</dbReference>
<dbReference type="EMBL" id="ASHM01098761">
    <property type="protein sequence ID" value="PNX66380.1"/>
    <property type="molecule type" value="Genomic_DNA"/>
</dbReference>
<dbReference type="STRING" id="57577.A0A2K3KJC1"/>
<dbReference type="PANTHER" id="PTHR33103">
    <property type="entry name" value="OS01G0153900 PROTEIN"/>
    <property type="match status" value="1"/>
</dbReference>
<reference evidence="1 2" key="2">
    <citation type="journal article" date="2017" name="Front. Plant Sci.">
        <title>Gene Classification and Mining of Molecular Markers Useful in Red Clover (Trifolium pratense) Breeding.</title>
        <authorList>
            <person name="Istvanek J."/>
            <person name="Dluhosova J."/>
            <person name="Dluhos P."/>
            <person name="Patkova L."/>
            <person name="Nedelnik J."/>
            <person name="Repkova J."/>
        </authorList>
    </citation>
    <scope>NUCLEOTIDE SEQUENCE [LARGE SCALE GENOMIC DNA]</scope>
    <source>
        <strain evidence="2">cv. Tatra</strain>
        <tissue evidence="1">Young leaves</tissue>
    </source>
</reference>
<name>A0A2K3KJC1_TRIPR</name>